<keyword evidence="2" id="KW-1185">Reference proteome</keyword>
<evidence type="ECO:0000313" key="1">
    <source>
        <dbReference type="EMBL" id="KAJ7740278.1"/>
    </source>
</evidence>
<sequence>MLMISGVRWARIGVATPGHTYFPIERIPPLICPRSVATPRQPRPDLSCDITDLGRDHSRQYLALLYPSYPIQPFRTGNPTPTLKPEFNHLTSPPPSPPLRAPFLLSIRSTSLTDLGPGSTPNTKIEPSDSDREIQHPAYHVRMRRDVARVNNTKGLVIMDGHTDPVDYFSWASPSLCMVWGIEIGLLNLTPLAKRSPFLGDYFSFLSSPVFHFGQPERRQHTGIHE</sequence>
<protein>
    <submittedName>
        <fullName evidence="1">Uncharacterized protein</fullName>
    </submittedName>
</protein>
<dbReference type="Proteomes" id="UP001215280">
    <property type="component" value="Unassembled WGS sequence"/>
</dbReference>
<name>A0AAD7ID00_9AGAR</name>
<evidence type="ECO:0000313" key="2">
    <source>
        <dbReference type="Proteomes" id="UP001215280"/>
    </source>
</evidence>
<dbReference type="AlphaFoldDB" id="A0AAD7ID00"/>
<organism evidence="1 2">
    <name type="scientific">Mycena maculata</name>
    <dbReference type="NCBI Taxonomy" id="230809"/>
    <lineage>
        <taxon>Eukaryota</taxon>
        <taxon>Fungi</taxon>
        <taxon>Dikarya</taxon>
        <taxon>Basidiomycota</taxon>
        <taxon>Agaricomycotina</taxon>
        <taxon>Agaricomycetes</taxon>
        <taxon>Agaricomycetidae</taxon>
        <taxon>Agaricales</taxon>
        <taxon>Marasmiineae</taxon>
        <taxon>Mycenaceae</taxon>
        <taxon>Mycena</taxon>
    </lineage>
</organism>
<accession>A0AAD7ID00</accession>
<proteinExistence type="predicted"/>
<dbReference type="EMBL" id="JARJLG010000128">
    <property type="protein sequence ID" value="KAJ7740278.1"/>
    <property type="molecule type" value="Genomic_DNA"/>
</dbReference>
<comment type="caution">
    <text evidence="1">The sequence shown here is derived from an EMBL/GenBank/DDBJ whole genome shotgun (WGS) entry which is preliminary data.</text>
</comment>
<gene>
    <name evidence="1" type="ORF">DFH07DRAFT_778502</name>
</gene>
<reference evidence="1" key="1">
    <citation type="submission" date="2023-03" db="EMBL/GenBank/DDBJ databases">
        <title>Massive genome expansion in bonnet fungi (Mycena s.s.) driven by repeated elements and novel gene families across ecological guilds.</title>
        <authorList>
            <consortium name="Lawrence Berkeley National Laboratory"/>
            <person name="Harder C.B."/>
            <person name="Miyauchi S."/>
            <person name="Viragh M."/>
            <person name="Kuo A."/>
            <person name="Thoen E."/>
            <person name="Andreopoulos B."/>
            <person name="Lu D."/>
            <person name="Skrede I."/>
            <person name="Drula E."/>
            <person name="Henrissat B."/>
            <person name="Morin E."/>
            <person name="Kohler A."/>
            <person name="Barry K."/>
            <person name="LaButti K."/>
            <person name="Morin E."/>
            <person name="Salamov A."/>
            <person name="Lipzen A."/>
            <person name="Mereny Z."/>
            <person name="Hegedus B."/>
            <person name="Baldrian P."/>
            <person name="Stursova M."/>
            <person name="Weitz H."/>
            <person name="Taylor A."/>
            <person name="Grigoriev I.V."/>
            <person name="Nagy L.G."/>
            <person name="Martin F."/>
            <person name="Kauserud H."/>
        </authorList>
    </citation>
    <scope>NUCLEOTIDE SEQUENCE</scope>
    <source>
        <strain evidence="1">CBHHK188m</strain>
    </source>
</reference>